<dbReference type="RefSeq" id="WP_377145532.1">
    <property type="nucleotide sequence ID" value="NZ_JBHTIA010000013.1"/>
</dbReference>
<dbReference type="EC" id="3.-.-.-" evidence="3"/>
<organism evidence="3 4">
    <name type="scientific">Mucilaginibacter lutimaris</name>
    <dbReference type="NCBI Taxonomy" id="931629"/>
    <lineage>
        <taxon>Bacteria</taxon>
        <taxon>Pseudomonadati</taxon>
        <taxon>Bacteroidota</taxon>
        <taxon>Sphingobacteriia</taxon>
        <taxon>Sphingobacteriales</taxon>
        <taxon>Sphingobacteriaceae</taxon>
        <taxon>Mucilaginibacter</taxon>
    </lineage>
</organism>
<dbReference type="GO" id="GO:0016787">
    <property type="term" value="F:hydrolase activity"/>
    <property type="evidence" value="ECO:0007669"/>
    <property type="project" value="UniProtKB-KW"/>
</dbReference>
<protein>
    <submittedName>
        <fullName evidence="3">Serine hydrolase domain-containing protein</fullName>
        <ecNumber evidence="3">3.-.-.-</ecNumber>
    </submittedName>
</protein>
<sequence>MIKKILLLAILSTGVATSIHAQNINKPRLDSLLNVLAAHNKSMGSLAISQNGKIVYQKSIGYAAIDSPATIPASAKTKYRIGSISKMFTGVMVMQLVEEGKLTLETTLDKFYPQVPNAAKINIGMMLSHHSGLHNFTNDPAYMTYMLSPQTHEQMLARIAAMKPDIEPGTKGQYSNTNFVLLSYIIEKVTNIPYADLVKQRVINKIGLKDTYYGVKTNTANNEALSYRYDGKWKKFLETDMSIPTGAGSMVSTPADLDRFIEALFAGKLVKPATLELMKTIKDDYGTAMFMTSFKGRNSYGHGGAIDAYRSELKFFPAQTLAISYTANGGSYDPAKIMDGVLSICFNEPYTIPSFADVKGLDKYVGVYASKQIPIKITITKDGGTLLAQATGQSAFPLDAAKAADTFEFDAAGIVMEFRPDKGEFTLKQGGGQYVFVKEEK</sequence>
<gene>
    <name evidence="3" type="ORF">ACFQZI_19585</name>
</gene>
<dbReference type="Gene3D" id="3.40.710.10">
    <property type="entry name" value="DD-peptidase/beta-lactamase superfamily"/>
    <property type="match status" value="1"/>
</dbReference>
<accession>A0ABW2ZLG4</accession>
<dbReference type="PANTHER" id="PTHR46825:SF9">
    <property type="entry name" value="BETA-LACTAMASE-RELATED DOMAIN-CONTAINING PROTEIN"/>
    <property type="match status" value="1"/>
</dbReference>
<comment type="caution">
    <text evidence="3">The sequence shown here is derived from an EMBL/GenBank/DDBJ whole genome shotgun (WGS) entry which is preliminary data.</text>
</comment>
<dbReference type="InterPro" id="IPR001466">
    <property type="entry name" value="Beta-lactam-related"/>
</dbReference>
<feature type="domain" description="Beta-lactamase-related" evidence="2">
    <location>
        <begin position="44"/>
        <end position="332"/>
    </location>
</feature>
<keyword evidence="3" id="KW-0378">Hydrolase</keyword>
<dbReference type="InterPro" id="IPR050491">
    <property type="entry name" value="AmpC-like"/>
</dbReference>
<evidence type="ECO:0000256" key="1">
    <source>
        <dbReference type="SAM" id="SignalP"/>
    </source>
</evidence>
<dbReference type="Pfam" id="PF00144">
    <property type="entry name" value="Beta-lactamase"/>
    <property type="match status" value="1"/>
</dbReference>
<dbReference type="SUPFAM" id="SSF56601">
    <property type="entry name" value="beta-lactamase/transpeptidase-like"/>
    <property type="match status" value="1"/>
</dbReference>
<dbReference type="InterPro" id="IPR012338">
    <property type="entry name" value="Beta-lactam/transpept-like"/>
</dbReference>
<evidence type="ECO:0000313" key="4">
    <source>
        <dbReference type="Proteomes" id="UP001597073"/>
    </source>
</evidence>
<proteinExistence type="predicted"/>
<name>A0ABW2ZLG4_9SPHI</name>
<keyword evidence="1" id="KW-0732">Signal</keyword>
<feature type="signal peptide" evidence="1">
    <location>
        <begin position="1"/>
        <end position="21"/>
    </location>
</feature>
<evidence type="ECO:0000259" key="2">
    <source>
        <dbReference type="Pfam" id="PF00144"/>
    </source>
</evidence>
<dbReference type="PANTHER" id="PTHR46825">
    <property type="entry name" value="D-ALANYL-D-ALANINE-CARBOXYPEPTIDASE/ENDOPEPTIDASE AMPH"/>
    <property type="match status" value="1"/>
</dbReference>
<reference evidence="4" key="1">
    <citation type="journal article" date="2019" name="Int. J. Syst. Evol. Microbiol.">
        <title>The Global Catalogue of Microorganisms (GCM) 10K type strain sequencing project: providing services to taxonomists for standard genome sequencing and annotation.</title>
        <authorList>
            <consortium name="The Broad Institute Genomics Platform"/>
            <consortium name="The Broad Institute Genome Sequencing Center for Infectious Disease"/>
            <person name="Wu L."/>
            <person name="Ma J."/>
        </authorList>
    </citation>
    <scope>NUCLEOTIDE SEQUENCE [LARGE SCALE GENOMIC DNA]</scope>
    <source>
        <strain evidence="4">CCUG 60742</strain>
    </source>
</reference>
<keyword evidence="4" id="KW-1185">Reference proteome</keyword>
<evidence type="ECO:0000313" key="3">
    <source>
        <dbReference type="EMBL" id="MFD0767069.1"/>
    </source>
</evidence>
<dbReference type="Proteomes" id="UP001597073">
    <property type="component" value="Unassembled WGS sequence"/>
</dbReference>
<feature type="chain" id="PRO_5047147565" evidence="1">
    <location>
        <begin position="22"/>
        <end position="441"/>
    </location>
</feature>
<dbReference type="EMBL" id="JBHTIA010000013">
    <property type="protein sequence ID" value="MFD0767069.1"/>
    <property type="molecule type" value="Genomic_DNA"/>
</dbReference>